<keyword evidence="2" id="KW-1185">Reference proteome</keyword>
<name>A0ABT4NVU0_RHOOP</name>
<dbReference type="Proteomes" id="UP001066327">
    <property type="component" value="Unassembled WGS sequence"/>
</dbReference>
<organism evidence="1 2">
    <name type="scientific">Rhodococcus opacus</name>
    <name type="common">Nocardia opaca</name>
    <dbReference type="NCBI Taxonomy" id="37919"/>
    <lineage>
        <taxon>Bacteria</taxon>
        <taxon>Bacillati</taxon>
        <taxon>Actinomycetota</taxon>
        <taxon>Actinomycetes</taxon>
        <taxon>Mycobacteriales</taxon>
        <taxon>Nocardiaceae</taxon>
        <taxon>Rhodococcus</taxon>
    </lineage>
</organism>
<dbReference type="RefSeq" id="WP_269593065.1">
    <property type="nucleotide sequence ID" value="NZ_JAPWIS010000050.1"/>
</dbReference>
<comment type="caution">
    <text evidence="1">The sequence shown here is derived from an EMBL/GenBank/DDBJ whole genome shotgun (WGS) entry which is preliminary data.</text>
</comment>
<gene>
    <name evidence="1" type="ORF">O4328_43780</name>
</gene>
<dbReference type="SUPFAM" id="SSF55961">
    <property type="entry name" value="Bet v1-like"/>
    <property type="match status" value="1"/>
</dbReference>
<dbReference type="CDD" id="cd07821">
    <property type="entry name" value="PYR_PYL_RCAR_like"/>
    <property type="match status" value="1"/>
</dbReference>
<sequence>MLAKQEIISEVVRTNHGATKVWEVAKSPASLHLWHPGITSSKLENYVREVVMEGGAVIFERITATDDSNRSYSYAYVDGPLAMSNFTSTFTVNPCGPDASEVSWSAQFDKDDSSAETAALVEHMYRAGLTGLQDYLDTVLGTVHSGEVR</sequence>
<evidence type="ECO:0000313" key="1">
    <source>
        <dbReference type="EMBL" id="MCZ4590462.1"/>
    </source>
</evidence>
<dbReference type="Gene3D" id="3.30.530.20">
    <property type="match status" value="1"/>
</dbReference>
<dbReference type="InterPro" id="IPR019587">
    <property type="entry name" value="Polyketide_cyclase/dehydratase"/>
</dbReference>
<protein>
    <submittedName>
        <fullName evidence="1">SRPBCC family protein</fullName>
    </submittedName>
</protein>
<dbReference type="EMBL" id="JAPWIS010000050">
    <property type="protein sequence ID" value="MCZ4590462.1"/>
    <property type="molecule type" value="Genomic_DNA"/>
</dbReference>
<dbReference type="PANTHER" id="PTHR39332:SF7">
    <property type="entry name" value="SRPBCC FAMILY PROTEIN"/>
    <property type="match status" value="1"/>
</dbReference>
<dbReference type="PANTHER" id="PTHR39332">
    <property type="entry name" value="BLL4707 PROTEIN"/>
    <property type="match status" value="1"/>
</dbReference>
<reference evidence="1" key="1">
    <citation type="submission" date="2022-12" db="EMBL/GenBank/DDBJ databases">
        <authorList>
            <person name="Krivoruchko A.V."/>
            <person name="Elkin A."/>
        </authorList>
    </citation>
    <scope>NUCLEOTIDE SEQUENCE</scope>
    <source>
        <strain evidence="1">IEGM 249</strain>
    </source>
</reference>
<proteinExistence type="predicted"/>
<evidence type="ECO:0000313" key="2">
    <source>
        <dbReference type="Proteomes" id="UP001066327"/>
    </source>
</evidence>
<dbReference type="InterPro" id="IPR023393">
    <property type="entry name" value="START-like_dom_sf"/>
</dbReference>
<accession>A0ABT4NVU0</accession>
<dbReference type="Pfam" id="PF10604">
    <property type="entry name" value="Polyketide_cyc2"/>
    <property type="match status" value="1"/>
</dbReference>